<sequence length="230" mass="26190">MTDKPILFSGEMVRALLDGRKTQTRRVLKPQIGDLDQVGYFPDGEPIVMDSEGGHQSPISGVKYAVGDRLWVREAWKVGPAYDDLPPRDLSGEECLKYMADGAEQKWGWEHSQVYGRNRPSMFMPRWASRLTLTVTDVRVQRLQDISESDAEAEGIEPYSGIDPCCTGYLNYQTQSEDGWWLPPVKSFRTLWDSLNAKRGYGWAENPWVVAYTFTVERINIDAHSPRPTD</sequence>
<dbReference type="Proteomes" id="UP001208041">
    <property type="component" value="Unassembled WGS sequence"/>
</dbReference>
<reference evidence="1" key="1">
    <citation type="submission" date="2022-10" db="EMBL/GenBank/DDBJ databases">
        <authorList>
            <person name="Yue Y."/>
        </authorList>
    </citation>
    <scope>NUCLEOTIDE SEQUENCE</scope>
    <source>
        <strain evidence="1">Z654</strain>
    </source>
</reference>
<comment type="caution">
    <text evidence="1">The sequence shown here is derived from an EMBL/GenBank/DDBJ whole genome shotgun (WGS) entry which is preliminary data.</text>
</comment>
<accession>A0AAE3J3L8</accession>
<keyword evidence="2" id="KW-1185">Reference proteome</keyword>
<name>A0AAE3J3L8_9RHOB</name>
<proteinExistence type="predicted"/>
<evidence type="ECO:0000313" key="2">
    <source>
        <dbReference type="Proteomes" id="UP001208041"/>
    </source>
</evidence>
<organism evidence="1 2">
    <name type="scientific">Halocynthiibacter halioticoli</name>
    <dbReference type="NCBI Taxonomy" id="2986804"/>
    <lineage>
        <taxon>Bacteria</taxon>
        <taxon>Pseudomonadati</taxon>
        <taxon>Pseudomonadota</taxon>
        <taxon>Alphaproteobacteria</taxon>
        <taxon>Rhodobacterales</taxon>
        <taxon>Paracoccaceae</taxon>
        <taxon>Halocynthiibacter</taxon>
    </lineage>
</organism>
<dbReference type="EMBL" id="JAOYFC010000006">
    <property type="protein sequence ID" value="MCV6826036.1"/>
    <property type="molecule type" value="Genomic_DNA"/>
</dbReference>
<dbReference type="AlphaFoldDB" id="A0AAE3J3L8"/>
<evidence type="ECO:0008006" key="3">
    <source>
        <dbReference type="Google" id="ProtNLM"/>
    </source>
</evidence>
<gene>
    <name evidence="1" type="ORF">OH136_15845</name>
</gene>
<dbReference type="RefSeq" id="WP_263955008.1">
    <property type="nucleotide sequence ID" value="NZ_JAOYFC010000006.1"/>
</dbReference>
<protein>
    <recommendedName>
        <fullName evidence="3">Morphogenetic protein</fullName>
    </recommendedName>
</protein>
<evidence type="ECO:0000313" key="1">
    <source>
        <dbReference type="EMBL" id="MCV6826036.1"/>
    </source>
</evidence>